<dbReference type="PANTHER" id="PTHR30563:SF0">
    <property type="entry name" value="DNA RECOMBINATION PROTEIN RMUC"/>
    <property type="match status" value="1"/>
</dbReference>
<comment type="function">
    <text evidence="1">Involved in DNA recombination.</text>
</comment>
<dbReference type="GO" id="GO:0006310">
    <property type="term" value="P:DNA recombination"/>
    <property type="evidence" value="ECO:0007669"/>
    <property type="project" value="UniProtKB-KW"/>
</dbReference>
<evidence type="ECO:0008006" key="7">
    <source>
        <dbReference type="Google" id="ProtNLM"/>
    </source>
</evidence>
<gene>
    <name evidence="5" type="ORF">A3E44_02320</name>
</gene>
<evidence type="ECO:0000313" key="5">
    <source>
        <dbReference type="EMBL" id="OGM53694.1"/>
    </source>
</evidence>
<sequence>MNEVLLFVTVLIGFVVLGYYVNRKLSEFGDKQKPADELLEYLRTTNTRLDEQGKNFNARLDNAAKVISDVQKNIGEMSEIGRSMRDLQEFLKSPKLRGNVGEHVLNELLGQMLPKQSFHLQYSFKSGEKVDAAIKTTAGIIPIDSKFPMENFRRMMTADSDAAKKDAARQFVKDVKKHIDDISQKYILTEEGTIDYALMYVPSEAVYYEIVNDAGLFDYSGTKRVLPVSPTTFYAYLRAILMSFEGQKIESKAKEVLASIRAIQKDYAKVDDNLSVLRKHIRNSYKSLSGLQVSFSALGSKISSAGKLENRDGKSLGDSQDEE</sequence>
<evidence type="ECO:0000313" key="6">
    <source>
        <dbReference type="Proteomes" id="UP000178603"/>
    </source>
</evidence>
<evidence type="ECO:0000256" key="4">
    <source>
        <dbReference type="ARBA" id="ARBA00023172"/>
    </source>
</evidence>
<keyword evidence="3" id="KW-0175">Coiled coil</keyword>
<dbReference type="Proteomes" id="UP000178603">
    <property type="component" value="Unassembled WGS sequence"/>
</dbReference>
<dbReference type="InterPro" id="IPR003798">
    <property type="entry name" value="DNA_recombination_RmuC"/>
</dbReference>
<dbReference type="Pfam" id="PF02646">
    <property type="entry name" value="RmuC"/>
    <property type="match status" value="1"/>
</dbReference>
<keyword evidence="4" id="KW-0233">DNA recombination</keyword>
<dbReference type="EMBL" id="MGGW01000021">
    <property type="protein sequence ID" value="OGM53694.1"/>
    <property type="molecule type" value="Genomic_DNA"/>
</dbReference>
<evidence type="ECO:0000256" key="1">
    <source>
        <dbReference type="ARBA" id="ARBA00003416"/>
    </source>
</evidence>
<dbReference type="PANTHER" id="PTHR30563">
    <property type="entry name" value="DNA RECOMBINATION PROTEIN RMUC"/>
    <property type="match status" value="1"/>
</dbReference>
<proteinExistence type="inferred from homology"/>
<accession>A0A1F8API0</accession>
<organism evidence="5 6">
    <name type="scientific">Candidatus Woesebacteria bacterium RIFCSPHIGHO2_12_FULL_41_24</name>
    <dbReference type="NCBI Taxonomy" id="1802510"/>
    <lineage>
        <taxon>Bacteria</taxon>
        <taxon>Candidatus Woeseibacteriota</taxon>
    </lineage>
</organism>
<name>A0A1F8API0_9BACT</name>
<comment type="similarity">
    <text evidence="2">Belongs to the RmuC family.</text>
</comment>
<evidence type="ECO:0000256" key="3">
    <source>
        <dbReference type="ARBA" id="ARBA00023054"/>
    </source>
</evidence>
<protein>
    <recommendedName>
        <fullName evidence="7">DNA recombination protein RmuC</fullName>
    </recommendedName>
</protein>
<evidence type="ECO:0000256" key="2">
    <source>
        <dbReference type="ARBA" id="ARBA00009840"/>
    </source>
</evidence>
<reference evidence="5 6" key="1">
    <citation type="journal article" date="2016" name="Nat. Commun.">
        <title>Thousands of microbial genomes shed light on interconnected biogeochemical processes in an aquifer system.</title>
        <authorList>
            <person name="Anantharaman K."/>
            <person name="Brown C.T."/>
            <person name="Hug L.A."/>
            <person name="Sharon I."/>
            <person name="Castelle C.J."/>
            <person name="Probst A.J."/>
            <person name="Thomas B.C."/>
            <person name="Singh A."/>
            <person name="Wilkins M.J."/>
            <person name="Karaoz U."/>
            <person name="Brodie E.L."/>
            <person name="Williams K.H."/>
            <person name="Hubbard S.S."/>
            <person name="Banfield J.F."/>
        </authorList>
    </citation>
    <scope>NUCLEOTIDE SEQUENCE [LARGE SCALE GENOMIC DNA]</scope>
</reference>
<comment type="caution">
    <text evidence="5">The sequence shown here is derived from an EMBL/GenBank/DDBJ whole genome shotgun (WGS) entry which is preliminary data.</text>
</comment>
<dbReference type="AlphaFoldDB" id="A0A1F8API0"/>